<dbReference type="AlphaFoldDB" id="A0A8H5FV59"/>
<organism evidence="2 3">
    <name type="scientific">Tetrapyrgos nigripes</name>
    <dbReference type="NCBI Taxonomy" id="182062"/>
    <lineage>
        <taxon>Eukaryota</taxon>
        <taxon>Fungi</taxon>
        <taxon>Dikarya</taxon>
        <taxon>Basidiomycota</taxon>
        <taxon>Agaricomycotina</taxon>
        <taxon>Agaricomycetes</taxon>
        <taxon>Agaricomycetidae</taxon>
        <taxon>Agaricales</taxon>
        <taxon>Marasmiineae</taxon>
        <taxon>Marasmiaceae</taxon>
        <taxon>Tetrapyrgos</taxon>
    </lineage>
</organism>
<dbReference type="PANTHER" id="PTHR35340">
    <property type="entry name" value="PQQ ENZYME REPEAT PROTEIN-RELATED"/>
    <property type="match status" value="1"/>
</dbReference>
<sequence>MLLSGDFEDTFGGTESDSHRSYPLFLQLNPPCPSRASFPYPYPFSCLSFHSIYNFISGIDMTSIAQSPLGQQDLFGWDGCAQELDIASGNPTNNFLFCALSSVSPQSTPISASDSFTATAPANGWDYVHIHSAEKDETGNHLISARHNTHSVYYVDGSTSQIIWALGASTIQTDTSSPSNDPCRPPTPQISQETGRS</sequence>
<feature type="region of interest" description="Disordered" evidence="1">
    <location>
        <begin position="173"/>
        <end position="197"/>
    </location>
</feature>
<gene>
    <name evidence="2" type="ORF">D9758_012801</name>
</gene>
<proteinExistence type="predicted"/>
<dbReference type="EMBL" id="JAACJM010000075">
    <property type="protein sequence ID" value="KAF5350321.1"/>
    <property type="molecule type" value="Genomic_DNA"/>
</dbReference>
<dbReference type="PANTHER" id="PTHR35340:SF5">
    <property type="entry name" value="ASST-DOMAIN-CONTAINING PROTEIN"/>
    <property type="match status" value="1"/>
</dbReference>
<dbReference type="InterPro" id="IPR053143">
    <property type="entry name" value="Arylsulfate_ST"/>
</dbReference>
<dbReference type="OrthoDB" id="5427350at2759"/>
<evidence type="ECO:0000256" key="1">
    <source>
        <dbReference type="SAM" id="MobiDB-lite"/>
    </source>
</evidence>
<reference evidence="2 3" key="1">
    <citation type="journal article" date="2020" name="ISME J.">
        <title>Uncovering the hidden diversity of litter-decomposition mechanisms in mushroom-forming fungi.</title>
        <authorList>
            <person name="Floudas D."/>
            <person name="Bentzer J."/>
            <person name="Ahren D."/>
            <person name="Johansson T."/>
            <person name="Persson P."/>
            <person name="Tunlid A."/>
        </authorList>
    </citation>
    <scope>NUCLEOTIDE SEQUENCE [LARGE SCALE GENOMIC DNA]</scope>
    <source>
        <strain evidence="2 3">CBS 291.85</strain>
    </source>
</reference>
<dbReference type="Pfam" id="PF14269">
    <property type="entry name" value="Arylsulfotran_2"/>
    <property type="match status" value="1"/>
</dbReference>
<dbReference type="Proteomes" id="UP000559256">
    <property type="component" value="Unassembled WGS sequence"/>
</dbReference>
<accession>A0A8H5FV59</accession>
<evidence type="ECO:0000313" key="3">
    <source>
        <dbReference type="Proteomes" id="UP000559256"/>
    </source>
</evidence>
<protein>
    <submittedName>
        <fullName evidence="2">Uncharacterized protein</fullName>
    </submittedName>
</protein>
<name>A0A8H5FV59_9AGAR</name>
<comment type="caution">
    <text evidence="2">The sequence shown here is derived from an EMBL/GenBank/DDBJ whole genome shotgun (WGS) entry which is preliminary data.</text>
</comment>
<dbReference type="InterPro" id="IPR039535">
    <property type="entry name" value="ASST-like"/>
</dbReference>
<evidence type="ECO:0000313" key="2">
    <source>
        <dbReference type="EMBL" id="KAF5350321.1"/>
    </source>
</evidence>
<keyword evidence="3" id="KW-1185">Reference proteome</keyword>